<keyword evidence="2" id="KW-1185">Reference proteome</keyword>
<dbReference type="InterPro" id="IPR016024">
    <property type="entry name" value="ARM-type_fold"/>
</dbReference>
<evidence type="ECO:0000313" key="2">
    <source>
        <dbReference type="Proteomes" id="UP000076967"/>
    </source>
</evidence>
<name>A0A168KEU8_9BACL</name>
<comment type="caution">
    <text evidence="1">The sequence shown here is derived from an EMBL/GenBank/DDBJ whole genome shotgun (WGS) entry which is preliminary data.</text>
</comment>
<dbReference type="SUPFAM" id="SSF48371">
    <property type="entry name" value="ARM repeat"/>
    <property type="match status" value="1"/>
</dbReference>
<proteinExistence type="predicted"/>
<dbReference type="PANTHER" id="PTHR34070:SF1">
    <property type="entry name" value="DNA ALKYLATION REPAIR PROTEIN"/>
    <property type="match status" value="1"/>
</dbReference>
<evidence type="ECO:0008006" key="3">
    <source>
        <dbReference type="Google" id="ProtNLM"/>
    </source>
</evidence>
<gene>
    <name evidence="1" type="ORF">PGLA_15050</name>
</gene>
<dbReference type="Gene3D" id="1.20.1660.10">
    <property type="entry name" value="Hypothetical protein (EF3068)"/>
    <property type="match status" value="1"/>
</dbReference>
<dbReference type="EMBL" id="LVJH01000026">
    <property type="protein sequence ID" value="OAB41915.1"/>
    <property type="molecule type" value="Genomic_DNA"/>
</dbReference>
<organism evidence="1 2">
    <name type="scientific">Paenibacillus glacialis</name>
    <dbReference type="NCBI Taxonomy" id="494026"/>
    <lineage>
        <taxon>Bacteria</taxon>
        <taxon>Bacillati</taxon>
        <taxon>Bacillota</taxon>
        <taxon>Bacilli</taxon>
        <taxon>Bacillales</taxon>
        <taxon>Paenibacillaceae</taxon>
        <taxon>Paenibacillus</taxon>
    </lineage>
</organism>
<sequence>MIRDLIELRSKFSQNANQTLALNMKRYMRDQFEFFGIQAPLRRKLTSEFLQEYGFPREDQVFEVISELWGMEEREFTGVALQIMDMRKRLFHHDDIKLIEKIAVTKPGWDTLDHISANHAGHYFMLFPEKLSIADEWIHSNNIWLQRSALLFQLKYKHNTNQDRLFSYIRLLSDSQEFFIKKAIGWSLRQYSKSNKESVVQFIENNQLSNLSKREAMKLWK</sequence>
<evidence type="ECO:0000313" key="1">
    <source>
        <dbReference type="EMBL" id="OAB41915.1"/>
    </source>
</evidence>
<dbReference type="Gene3D" id="1.25.40.290">
    <property type="entry name" value="ARM repeat domains"/>
    <property type="match status" value="1"/>
</dbReference>
<reference evidence="1 2" key="1">
    <citation type="submission" date="2016-03" db="EMBL/GenBank/DDBJ databases">
        <title>Draft genome sequence of Paenibacillus glacialis DSM 22343.</title>
        <authorList>
            <person name="Shin S.-K."/>
            <person name="Yi H."/>
        </authorList>
    </citation>
    <scope>NUCLEOTIDE SEQUENCE [LARGE SCALE GENOMIC DNA]</scope>
    <source>
        <strain evidence="1 2">DSM 22343</strain>
    </source>
</reference>
<dbReference type="Pfam" id="PF08713">
    <property type="entry name" value="DNA_alkylation"/>
    <property type="match status" value="1"/>
</dbReference>
<dbReference type="Proteomes" id="UP000076967">
    <property type="component" value="Unassembled WGS sequence"/>
</dbReference>
<dbReference type="PANTHER" id="PTHR34070">
    <property type="entry name" value="ARMADILLO-TYPE FOLD"/>
    <property type="match status" value="1"/>
</dbReference>
<dbReference type="CDD" id="cd07064">
    <property type="entry name" value="AlkD_like_1"/>
    <property type="match status" value="1"/>
</dbReference>
<dbReference type="AlphaFoldDB" id="A0A168KEU8"/>
<protein>
    <recommendedName>
        <fullName evidence="3">DNA alkylation repair protein</fullName>
    </recommendedName>
</protein>
<dbReference type="InterPro" id="IPR014825">
    <property type="entry name" value="DNA_alkylation"/>
</dbReference>
<accession>A0A168KEU8</accession>